<protein>
    <recommendedName>
        <fullName evidence="5">Plasminogen activator inhibitor 1</fullName>
    </recommendedName>
    <alternativeName>
        <fullName evidence="6">Endothelial plasminogen activator inhibitor</fullName>
    </alternativeName>
    <alternativeName>
        <fullName evidence="7">Serpin E1</fullName>
    </alternativeName>
</protein>
<evidence type="ECO:0000256" key="5">
    <source>
        <dbReference type="ARBA" id="ARBA00040523"/>
    </source>
</evidence>
<evidence type="ECO:0000256" key="2">
    <source>
        <dbReference type="ARBA" id="ARBA00022690"/>
    </source>
</evidence>
<dbReference type="InterPro" id="IPR023796">
    <property type="entry name" value="Serpin_dom"/>
</dbReference>
<dbReference type="PROSITE" id="PS00284">
    <property type="entry name" value="SERPIN"/>
    <property type="match status" value="1"/>
</dbReference>
<evidence type="ECO:0000259" key="11">
    <source>
        <dbReference type="SMART" id="SM00093"/>
    </source>
</evidence>
<dbReference type="Proteomes" id="UP000515150">
    <property type="component" value="Chromosome 2"/>
</dbReference>
<dbReference type="InterPro" id="IPR000215">
    <property type="entry name" value="Serpin_fam"/>
</dbReference>
<dbReference type="Gene3D" id="2.30.39.10">
    <property type="entry name" value="Alpha-1-antitrypsin, domain 1"/>
    <property type="match status" value="1"/>
</dbReference>
<evidence type="ECO:0000256" key="4">
    <source>
        <dbReference type="ARBA" id="ARBA00022900"/>
    </source>
</evidence>
<organism evidence="12 13">
    <name type="scientific">Betta splendens</name>
    <name type="common">Siamese fighting fish</name>
    <dbReference type="NCBI Taxonomy" id="158456"/>
    <lineage>
        <taxon>Eukaryota</taxon>
        <taxon>Metazoa</taxon>
        <taxon>Chordata</taxon>
        <taxon>Craniata</taxon>
        <taxon>Vertebrata</taxon>
        <taxon>Euteleostomi</taxon>
        <taxon>Actinopterygii</taxon>
        <taxon>Neopterygii</taxon>
        <taxon>Teleostei</taxon>
        <taxon>Neoteleostei</taxon>
        <taxon>Acanthomorphata</taxon>
        <taxon>Anabantaria</taxon>
        <taxon>Anabantiformes</taxon>
        <taxon>Anabantoidei</taxon>
        <taxon>Osphronemidae</taxon>
        <taxon>Betta</taxon>
    </lineage>
</organism>
<evidence type="ECO:0000256" key="10">
    <source>
        <dbReference type="SAM" id="SignalP"/>
    </source>
</evidence>
<evidence type="ECO:0000256" key="6">
    <source>
        <dbReference type="ARBA" id="ARBA00041825"/>
    </source>
</evidence>
<name>A0A6P7LNW1_BETSP</name>
<dbReference type="InParanoid" id="A0A6P7LNW1"/>
<comment type="similarity">
    <text evidence="1 9">Belongs to the serpin family.</text>
</comment>
<feature type="chain" id="PRO_5028343496" description="Plasminogen activator inhibitor 1" evidence="10">
    <location>
        <begin position="21"/>
        <end position="391"/>
    </location>
</feature>
<keyword evidence="3 10" id="KW-0732">Signal</keyword>
<reference evidence="13" key="1">
    <citation type="submission" date="2025-08" db="UniProtKB">
        <authorList>
            <consortium name="RefSeq"/>
        </authorList>
    </citation>
    <scope>IDENTIFICATION</scope>
</reference>
<dbReference type="AlphaFoldDB" id="A0A6P7LNW1"/>
<feature type="signal peptide" evidence="10">
    <location>
        <begin position="1"/>
        <end position="20"/>
    </location>
</feature>
<evidence type="ECO:0000256" key="3">
    <source>
        <dbReference type="ARBA" id="ARBA00022729"/>
    </source>
</evidence>
<evidence type="ECO:0000256" key="8">
    <source>
        <dbReference type="ARBA" id="ARBA00066062"/>
    </source>
</evidence>
<dbReference type="InterPro" id="IPR042178">
    <property type="entry name" value="Serpin_sf_1"/>
</dbReference>
<keyword evidence="2" id="KW-0646">Protease inhibitor</keyword>
<dbReference type="GO" id="GO:0005615">
    <property type="term" value="C:extracellular space"/>
    <property type="evidence" value="ECO:0007669"/>
    <property type="project" value="InterPro"/>
</dbReference>
<keyword evidence="4" id="KW-0722">Serine protease inhibitor</keyword>
<dbReference type="GeneID" id="114849348"/>
<accession>A0A6P7LNW1</accession>
<dbReference type="GO" id="GO:0010757">
    <property type="term" value="P:negative regulation of plasminogen activation"/>
    <property type="evidence" value="ECO:0007669"/>
    <property type="project" value="Ensembl"/>
</dbReference>
<dbReference type="InterPro" id="IPR042185">
    <property type="entry name" value="Serpin_sf_2"/>
</dbReference>
<dbReference type="SMART" id="SM00093">
    <property type="entry name" value="SERPIN"/>
    <property type="match status" value="1"/>
</dbReference>
<dbReference type="SUPFAM" id="SSF56574">
    <property type="entry name" value="Serpins"/>
    <property type="match status" value="1"/>
</dbReference>
<dbReference type="InterPro" id="IPR036186">
    <property type="entry name" value="Serpin_sf"/>
</dbReference>
<evidence type="ECO:0000256" key="1">
    <source>
        <dbReference type="ARBA" id="ARBA00009500"/>
    </source>
</evidence>
<evidence type="ECO:0000256" key="7">
    <source>
        <dbReference type="ARBA" id="ARBA00043166"/>
    </source>
</evidence>
<dbReference type="GO" id="GO:0004867">
    <property type="term" value="F:serine-type endopeptidase inhibitor activity"/>
    <property type="evidence" value="ECO:0007669"/>
    <property type="project" value="UniProtKB-KW"/>
</dbReference>
<proteinExistence type="inferred from homology"/>
<evidence type="ECO:0000313" key="13">
    <source>
        <dbReference type="RefSeq" id="XP_028996521.1"/>
    </source>
</evidence>
<dbReference type="InterPro" id="IPR023795">
    <property type="entry name" value="Serpin_CS"/>
</dbReference>
<dbReference type="CTD" id="5054"/>
<dbReference type="FunFam" id="3.30.497.10:FF:000006">
    <property type="entry name" value="Plasminogen activator inhibitor 1"/>
    <property type="match status" value="1"/>
</dbReference>
<dbReference type="KEGG" id="bspl:114849348"/>
<feature type="domain" description="Serpin" evidence="11">
    <location>
        <begin position="29"/>
        <end position="388"/>
    </location>
</feature>
<dbReference type="RefSeq" id="XP_028996521.1">
    <property type="nucleotide sequence ID" value="XM_029140688.3"/>
</dbReference>
<dbReference type="Pfam" id="PF00079">
    <property type="entry name" value="Serpin"/>
    <property type="match status" value="1"/>
</dbReference>
<comment type="subunit">
    <text evidence="8">Forms a heterodimer with TMPRSS7. Interacts with VTN. Binds LRP1B; binding is followed by internalization and degradation. Interacts with PPP1CB. In complex with PLAU/uPA, interacts with PLAUR/uPAR. Interacts with SORL1 and LRP1, either alone or in complex with PLAU; these interactions are abolished in the presence of LRPAP1/RAP. The ternary complex composed of PLAUR-PLAU-PAI1 also interacts with SORL1. Interacts with PLAT/tPA. Also interacts with SORL1, when complexed to PLAT/tPA.</text>
</comment>
<dbReference type="GO" id="GO:0061044">
    <property type="term" value="P:negative regulation of vascular wound healing"/>
    <property type="evidence" value="ECO:0007669"/>
    <property type="project" value="TreeGrafter"/>
</dbReference>
<sequence>MLGVTMLLSVTLSTVGLCSLQDKQADFGLRVFSQLTHGAADKNVVFSPHGLTSVLAMAQLGAAGHTLKALTTAMGFSLRERVMAQQQRLQLRDLSKEEAVEVASGVMVERKMTLEKKYRRALAKVFQTHLHQLDFTKPEQAVQIINAWISDHTAGIIPEILESGSLTDETRLVLLNALHFHGLWKVPFDPRLTQERIFHCGNGSTVPLHMMRLTNRFNYGEFVTADGVEYDVIEVPYEGDSLSMFLVSPFEPDVPLNALSGHLSSQSIQQWRTELRKVKRELVMPRFTLTSEVNLKAALLNMGLGEIFNPATADFSRISHDEKLFVSKFVQKVKIDVNEQGTKGAVATAAVMFSRMAVEEIILDRPFLFIIQHKQTGSILLMGQFNQPQLR</sequence>
<evidence type="ECO:0000256" key="9">
    <source>
        <dbReference type="RuleBase" id="RU000411"/>
    </source>
</evidence>
<gene>
    <name evidence="13" type="primary">serpine1</name>
</gene>
<evidence type="ECO:0000313" key="12">
    <source>
        <dbReference type="Proteomes" id="UP000515150"/>
    </source>
</evidence>
<dbReference type="PANTHER" id="PTHR11461:SF49">
    <property type="entry name" value="PLASMINOGEN ACTIVATOR INHIBITOR 1"/>
    <property type="match status" value="1"/>
</dbReference>
<keyword evidence="12" id="KW-1185">Reference proteome</keyword>
<dbReference type="PANTHER" id="PTHR11461">
    <property type="entry name" value="SERINE PROTEASE INHIBITOR, SERPIN"/>
    <property type="match status" value="1"/>
</dbReference>
<dbReference type="Gene3D" id="3.30.497.10">
    <property type="entry name" value="Antithrombin, subunit I, domain 2"/>
    <property type="match status" value="1"/>
</dbReference>
<dbReference type="OrthoDB" id="8179360at2759"/>